<keyword evidence="1" id="KW-1133">Transmembrane helix</keyword>
<proteinExistence type="predicted"/>
<dbReference type="AlphaFoldDB" id="W7UHE1"/>
<feature type="transmembrane region" description="Helical" evidence="1">
    <location>
        <begin position="12"/>
        <end position="32"/>
    </location>
</feature>
<keyword evidence="1" id="KW-0472">Membrane</keyword>
<dbReference type="Proteomes" id="UP000019365">
    <property type="component" value="Unassembled WGS sequence"/>
</dbReference>
<dbReference type="EMBL" id="ATAX01000025">
    <property type="protein sequence ID" value="EWM53383.1"/>
    <property type="molecule type" value="Genomic_DNA"/>
</dbReference>
<accession>W7UHE1</accession>
<protein>
    <submittedName>
        <fullName evidence="2">Uncharacterized protein</fullName>
    </submittedName>
</protein>
<keyword evidence="1" id="KW-0812">Transmembrane</keyword>
<evidence type="ECO:0000256" key="1">
    <source>
        <dbReference type="SAM" id="Phobius"/>
    </source>
</evidence>
<reference evidence="2 3" key="1">
    <citation type="journal article" date="2014" name="PLoS ONE">
        <title>Rumen cellulosomics: divergent fiber-degrading strategies revealed by comparative genome-wide analysis of six ruminococcal strains.</title>
        <authorList>
            <person name="Dassa B."/>
            <person name="Borovok I."/>
            <person name="Ruimy-Israeli V."/>
            <person name="Lamed R."/>
            <person name="Flint H.J."/>
            <person name="Duncan S.H."/>
            <person name="Henrissat B."/>
            <person name="Coutinho P."/>
            <person name="Morrison M."/>
            <person name="Mosoni P."/>
            <person name="Yeoman C.J."/>
            <person name="White B.A."/>
            <person name="Bayer E.A."/>
        </authorList>
    </citation>
    <scope>NUCLEOTIDE SEQUENCE [LARGE SCALE GENOMIC DNA]</scope>
    <source>
        <strain evidence="2 3">007c</strain>
    </source>
</reference>
<evidence type="ECO:0000313" key="3">
    <source>
        <dbReference type="Proteomes" id="UP000019365"/>
    </source>
</evidence>
<feature type="transmembrane region" description="Helical" evidence="1">
    <location>
        <begin position="44"/>
        <end position="66"/>
    </location>
</feature>
<dbReference type="RefSeq" id="WP_037299217.1">
    <property type="nucleotide sequence ID" value="NZ_ATAX01000025.1"/>
</dbReference>
<gene>
    <name evidence="2" type="ORF">RF007C_06770</name>
</gene>
<keyword evidence="3" id="KW-1185">Reference proteome</keyword>
<dbReference type="PATRIC" id="fig|1341157.4.peg.1785"/>
<organism evidence="2 3">
    <name type="scientific">Ruminococcus flavefaciens 007c</name>
    <dbReference type="NCBI Taxonomy" id="1341157"/>
    <lineage>
        <taxon>Bacteria</taxon>
        <taxon>Bacillati</taxon>
        <taxon>Bacillota</taxon>
        <taxon>Clostridia</taxon>
        <taxon>Eubacteriales</taxon>
        <taxon>Oscillospiraceae</taxon>
        <taxon>Ruminococcus</taxon>
    </lineage>
</organism>
<sequence>MPSVLKKISSLTAVWLFIHSSLFISLTTAYAAGDGEKSSGISKAVFILIMIAVFIVSTVITGFMTYKSRIKKIKNLSEESSAEKTEQMDRS</sequence>
<evidence type="ECO:0000313" key="2">
    <source>
        <dbReference type="EMBL" id="EWM53383.1"/>
    </source>
</evidence>
<comment type="caution">
    <text evidence="2">The sequence shown here is derived from an EMBL/GenBank/DDBJ whole genome shotgun (WGS) entry which is preliminary data.</text>
</comment>
<name>W7UHE1_RUMFL</name>